<organism evidence="2 3">
    <name type="scientific">Ranid herpesvirus 2</name>
    <dbReference type="NCBI Taxonomy" id="389214"/>
    <lineage>
        <taxon>Viruses</taxon>
        <taxon>Duplodnaviria</taxon>
        <taxon>Heunggongvirae</taxon>
        <taxon>Peploviricota</taxon>
        <taxon>Herviviricetes</taxon>
        <taxon>Herpesvirales</taxon>
        <taxon>Alloherpesviridae</taxon>
        <taxon>Batravirus</taxon>
        <taxon>Batravirus ranidallo2</taxon>
    </lineage>
</organism>
<evidence type="ECO:0000313" key="3">
    <source>
        <dbReference type="Proteomes" id="UP000120576"/>
    </source>
</evidence>
<name>Q14VW5_9VIRU</name>
<dbReference type="RefSeq" id="YP_656649.1">
    <property type="nucleotide sequence ID" value="NC_008210.1"/>
</dbReference>
<keyword evidence="1" id="KW-1133">Transmembrane helix</keyword>
<dbReference type="KEGG" id="vg:5179431"/>
<dbReference type="EMBL" id="DQ665652">
    <property type="protein sequence ID" value="ABG25630.1"/>
    <property type="molecule type" value="Genomic_DNA"/>
</dbReference>
<keyword evidence="1" id="KW-0472">Membrane</keyword>
<reference evidence="2 3" key="1">
    <citation type="journal article" date="2006" name="J. Gen. Virol.">
        <title>Genome sequences of two frog herpesviruses.</title>
        <authorList>
            <person name="Davison A.J."/>
            <person name="Cunningham C."/>
            <person name="Sauerbier W."/>
            <person name="McKinnell R.G."/>
        </authorList>
    </citation>
    <scope>NUCLEOTIDE SEQUENCE [LARGE SCALE GENOMIC DNA]</scope>
    <source>
        <strain evidence="2">ATCC VR-568</strain>
    </source>
</reference>
<keyword evidence="3" id="KW-1185">Reference proteome</keyword>
<keyword evidence="1" id="KW-0812">Transmembrane</keyword>
<evidence type="ECO:0000313" key="2">
    <source>
        <dbReference type="EMBL" id="ABG25630.1"/>
    </source>
</evidence>
<sequence>MRSLLLLPLLLVRLCSGLVSHFSIREIFFPKNISYTADVYANLTPIASYIAHWSPERKVMMVRSPIIKEAPNLKELLRSSLDVMENGTEYCVNTPNEDYFITMIYECKVTDGSAEIVFSNARLENGELLPRASNRDALQLEHCKHVAAMVKKAGFFYPYEPLTMRLGITQVDGMQTYYCYLRNVFPYKAIYWPVGDMTKKDYKHLSGYGNTDGTYTSRQLFAYDSSKYRGQVAQHNQNGEYINCTFVFSGHEYVVTFHSSELEEELGVDVVHAPQTPDMCKGRTQEIKGCGDETGKKVLSAQPTAFLYFLMFISLCGIVVYFYAHRAQCAPVRSSKNKRRVKK</sequence>
<dbReference type="GeneID" id="5179431"/>
<evidence type="ECO:0000256" key="1">
    <source>
        <dbReference type="SAM" id="Phobius"/>
    </source>
</evidence>
<dbReference type="Proteomes" id="UP000120576">
    <property type="component" value="Genome"/>
</dbReference>
<proteinExistence type="predicted"/>
<accession>Q14VW5</accession>
<feature type="transmembrane region" description="Helical" evidence="1">
    <location>
        <begin position="305"/>
        <end position="324"/>
    </location>
</feature>
<protein>
    <submittedName>
        <fullName evidence="2">ORF141</fullName>
    </submittedName>
</protein>